<evidence type="ECO:0000256" key="6">
    <source>
        <dbReference type="ARBA" id="ARBA00037589"/>
    </source>
</evidence>
<dbReference type="PANTHER" id="PTHR38042:SF1">
    <property type="entry name" value="UROPORPHYRINOGEN-III SYNTHASE, CHLOROPLASTIC"/>
    <property type="match status" value="1"/>
</dbReference>
<dbReference type="InterPro" id="IPR039793">
    <property type="entry name" value="UROS/Hem4"/>
</dbReference>
<dbReference type="PANTHER" id="PTHR38042">
    <property type="entry name" value="UROPORPHYRINOGEN-III SYNTHASE, CHLOROPLASTIC"/>
    <property type="match status" value="1"/>
</dbReference>
<evidence type="ECO:0000256" key="2">
    <source>
        <dbReference type="ARBA" id="ARBA00008133"/>
    </source>
</evidence>
<evidence type="ECO:0000313" key="11">
    <source>
        <dbReference type="EMBL" id="QIM15600.1"/>
    </source>
</evidence>
<dbReference type="EMBL" id="CP049934">
    <property type="protein sequence ID" value="QIM15600.1"/>
    <property type="molecule type" value="Genomic_DNA"/>
</dbReference>
<dbReference type="EC" id="4.2.1.75" evidence="3 9"/>
<feature type="domain" description="Tetrapyrrole biosynthesis uroporphyrinogen III synthase" evidence="10">
    <location>
        <begin position="37"/>
        <end position="271"/>
    </location>
</feature>
<dbReference type="GO" id="GO:0006780">
    <property type="term" value="P:uroporphyrinogen III biosynthetic process"/>
    <property type="evidence" value="ECO:0007669"/>
    <property type="project" value="UniProtKB-UniRule"/>
</dbReference>
<dbReference type="AlphaFoldDB" id="A0A6G8FGK8"/>
<evidence type="ECO:0000256" key="8">
    <source>
        <dbReference type="ARBA" id="ARBA00048617"/>
    </source>
</evidence>
<dbReference type="InterPro" id="IPR036108">
    <property type="entry name" value="4pyrrol_syn_uPrphyn_synt_sf"/>
</dbReference>
<dbReference type="InterPro" id="IPR003754">
    <property type="entry name" value="4pyrrol_synth_uPrphyn_synth"/>
</dbReference>
<comment type="similarity">
    <text evidence="2 9">Belongs to the uroporphyrinogen-III synthase family.</text>
</comment>
<name>A0A6G8FGK8_9MICO</name>
<reference evidence="11 12" key="1">
    <citation type="submission" date="2020-03" db="EMBL/GenBank/DDBJ databases">
        <title>Leucobacter sp. nov., isolated from beetles.</title>
        <authorList>
            <person name="Hyun D.-W."/>
            <person name="Bae J.-W."/>
        </authorList>
    </citation>
    <scope>NUCLEOTIDE SEQUENCE [LARGE SCALE GENOMIC DNA]</scope>
    <source>
        <strain evidence="11 12">HDW9B</strain>
    </source>
</reference>
<evidence type="ECO:0000259" key="10">
    <source>
        <dbReference type="Pfam" id="PF02602"/>
    </source>
</evidence>
<evidence type="ECO:0000313" key="12">
    <source>
        <dbReference type="Proteomes" id="UP000501387"/>
    </source>
</evidence>
<dbReference type="Pfam" id="PF02602">
    <property type="entry name" value="HEM4"/>
    <property type="match status" value="1"/>
</dbReference>
<proteinExistence type="inferred from homology"/>
<evidence type="ECO:0000256" key="1">
    <source>
        <dbReference type="ARBA" id="ARBA00004772"/>
    </source>
</evidence>
<dbReference type="RefSeq" id="WP_166321846.1">
    <property type="nucleotide sequence ID" value="NZ_CP049934.1"/>
</dbReference>
<evidence type="ECO:0000256" key="9">
    <source>
        <dbReference type="RuleBase" id="RU366031"/>
    </source>
</evidence>
<evidence type="ECO:0000256" key="3">
    <source>
        <dbReference type="ARBA" id="ARBA00013109"/>
    </source>
</evidence>
<dbReference type="KEGG" id="lins:G7067_02900"/>
<dbReference type="CDD" id="cd06578">
    <property type="entry name" value="HemD"/>
    <property type="match status" value="1"/>
</dbReference>
<protein>
    <recommendedName>
        <fullName evidence="7 9">Uroporphyrinogen-III synthase</fullName>
        <ecNumber evidence="3 9">4.2.1.75</ecNumber>
    </recommendedName>
</protein>
<comment type="function">
    <text evidence="6 9">Catalyzes cyclization of the linear tetrapyrrole, hydroxymethylbilane, to the macrocyclic uroporphyrinogen III.</text>
</comment>
<keyword evidence="4 9" id="KW-0456">Lyase</keyword>
<dbReference type="GO" id="GO:0004852">
    <property type="term" value="F:uroporphyrinogen-III synthase activity"/>
    <property type="evidence" value="ECO:0007669"/>
    <property type="project" value="UniProtKB-UniRule"/>
</dbReference>
<gene>
    <name evidence="11" type="ORF">G7067_02900</name>
</gene>
<dbReference type="Gene3D" id="3.40.50.10090">
    <property type="match status" value="2"/>
</dbReference>
<evidence type="ECO:0000256" key="4">
    <source>
        <dbReference type="ARBA" id="ARBA00023239"/>
    </source>
</evidence>
<evidence type="ECO:0000256" key="7">
    <source>
        <dbReference type="ARBA" id="ARBA00040167"/>
    </source>
</evidence>
<keyword evidence="5 9" id="KW-0627">Porphyrin biosynthesis</keyword>
<organism evidence="11 12">
    <name type="scientific">Leucobacter insecticola</name>
    <dbReference type="NCBI Taxonomy" id="2714934"/>
    <lineage>
        <taxon>Bacteria</taxon>
        <taxon>Bacillati</taxon>
        <taxon>Actinomycetota</taxon>
        <taxon>Actinomycetes</taxon>
        <taxon>Micrococcales</taxon>
        <taxon>Microbacteriaceae</taxon>
        <taxon>Leucobacter</taxon>
    </lineage>
</organism>
<comment type="catalytic activity">
    <reaction evidence="8 9">
        <text>hydroxymethylbilane = uroporphyrinogen III + H2O</text>
        <dbReference type="Rhea" id="RHEA:18965"/>
        <dbReference type="ChEBI" id="CHEBI:15377"/>
        <dbReference type="ChEBI" id="CHEBI:57308"/>
        <dbReference type="ChEBI" id="CHEBI:57845"/>
        <dbReference type="EC" id="4.2.1.75"/>
    </reaction>
</comment>
<comment type="pathway">
    <text evidence="1 9">Porphyrin-containing compound metabolism; protoporphyrin-IX biosynthesis; coproporphyrinogen-III from 5-aminolevulinate: step 3/4.</text>
</comment>
<keyword evidence="12" id="KW-1185">Reference proteome</keyword>
<dbReference type="GO" id="GO:0006782">
    <property type="term" value="P:protoporphyrinogen IX biosynthetic process"/>
    <property type="evidence" value="ECO:0007669"/>
    <property type="project" value="UniProtKB-UniRule"/>
</dbReference>
<dbReference type="SUPFAM" id="SSF69618">
    <property type="entry name" value="HemD-like"/>
    <property type="match status" value="1"/>
</dbReference>
<sequence>MGPLPQGRVEIKGLDTSSPSLNGARLLILRGGPWGEQVAARVRERGGVPVIRPLIEIVPERTPELPAAVARWNRGDYDWVILTSANAVAAVVAAGVVAESVPRSRVAAVGPGTASAAEAAGIAVDLVPESNFSTDGLLTALEAAFGAEAEEGIRSFLLPLSNLSDERLQTRLRAAGHLVERVTAYRTVEITQDEESAVEFAEALVGCEAVLVTSGSAARALASRLSALPESAIAEALPTIAAIGAPTAAALAGAGIQPQIVAPTQTIDGLLDAVADQLSDPQSYDPSQK</sequence>
<dbReference type="Proteomes" id="UP000501387">
    <property type="component" value="Chromosome"/>
</dbReference>
<accession>A0A6G8FGK8</accession>
<evidence type="ECO:0000256" key="5">
    <source>
        <dbReference type="ARBA" id="ARBA00023244"/>
    </source>
</evidence>